<comment type="caution">
    <text evidence="9">Lacks conserved residue(s) required for the propagation of feature annotation.</text>
</comment>
<keyword evidence="3 9" id="KW-0963">Cytoplasm</keyword>
<comment type="catalytic activity">
    <reaction evidence="9">
        <text>tRNA(Asp) + L-aspartate + ATP = L-aspartyl-tRNA(Asp) + AMP + diphosphate</text>
        <dbReference type="Rhea" id="RHEA:19649"/>
        <dbReference type="Rhea" id="RHEA-COMP:9660"/>
        <dbReference type="Rhea" id="RHEA-COMP:9678"/>
        <dbReference type="ChEBI" id="CHEBI:29991"/>
        <dbReference type="ChEBI" id="CHEBI:30616"/>
        <dbReference type="ChEBI" id="CHEBI:33019"/>
        <dbReference type="ChEBI" id="CHEBI:78442"/>
        <dbReference type="ChEBI" id="CHEBI:78516"/>
        <dbReference type="ChEBI" id="CHEBI:456215"/>
        <dbReference type="EC" id="6.1.1.12"/>
    </reaction>
</comment>
<dbReference type="GO" id="GO:0006422">
    <property type="term" value="P:aspartyl-tRNA aminoacylation"/>
    <property type="evidence" value="ECO:0007669"/>
    <property type="project" value="UniProtKB-UniRule"/>
</dbReference>
<feature type="binding site" evidence="9">
    <location>
        <position position="372"/>
    </location>
    <ligand>
        <name>L-aspartate</name>
        <dbReference type="ChEBI" id="CHEBI:29991"/>
    </ligand>
</feature>
<comment type="similarity">
    <text evidence="2 9">Belongs to the class-II aminoacyl-tRNA synthetase family. Type 2 subfamily.</text>
</comment>
<keyword evidence="8 9" id="KW-0030">Aminoacyl-tRNA synthetase</keyword>
<evidence type="ECO:0000256" key="9">
    <source>
        <dbReference type="HAMAP-Rule" id="MF_02075"/>
    </source>
</evidence>
<feature type="binding site" evidence="9">
    <location>
        <begin position="417"/>
        <end position="420"/>
    </location>
    <ligand>
        <name>ATP</name>
        <dbReference type="ChEBI" id="CHEBI:30616"/>
    </ligand>
</feature>
<dbReference type="Gene3D" id="3.30.930.10">
    <property type="entry name" value="Bira Bifunctional Protein, Domain 2"/>
    <property type="match status" value="1"/>
</dbReference>
<evidence type="ECO:0000256" key="6">
    <source>
        <dbReference type="ARBA" id="ARBA00022840"/>
    </source>
</evidence>
<keyword evidence="4 9" id="KW-0436">Ligase</keyword>
<dbReference type="SUPFAM" id="SSF50249">
    <property type="entry name" value="Nucleic acid-binding proteins"/>
    <property type="match status" value="1"/>
</dbReference>
<evidence type="ECO:0000256" key="4">
    <source>
        <dbReference type="ARBA" id="ARBA00022598"/>
    </source>
</evidence>
<dbReference type="CDD" id="cd04100">
    <property type="entry name" value="Asp_Lys_Asn_RS_N"/>
    <property type="match status" value="1"/>
</dbReference>
<feature type="binding site" evidence="9">
    <location>
        <position position="376"/>
    </location>
    <ligand>
        <name>L-aspartate</name>
        <dbReference type="ChEBI" id="CHEBI:29991"/>
    </ligand>
</feature>
<dbReference type="InterPro" id="IPR006195">
    <property type="entry name" value="aa-tRNA-synth_II"/>
</dbReference>
<comment type="subcellular location">
    <subcellularLocation>
        <location evidence="1 9">Cytoplasm</location>
    </subcellularLocation>
</comment>
<evidence type="ECO:0000313" key="11">
    <source>
        <dbReference type="EMBL" id="AAO44851.1"/>
    </source>
</evidence>
<evidence type="ECO:0000256" key="5">
    <source>
        <dbReference type="ARBA" id="ARBA00022741"/>
    </source>
</evidence>
<evidence type="ECO:0000256" key="3">
    <source>
        <dbReference type="ARBA" id="ARBA00022490"/>
    </source>
</evidence>
<keyword evidence="5 9" id="KW-0547">Nucleotide-binding</keyword>
<keyword evidence="7 9" id="KW-0648">Protein biosynthesis</keyword>
<dbReference type="Pfam" id="PF00152">
    <property type="entry name" value="tRNA-synt_2"/>
    <property type="match status" value="1"/>
</dbReference>
<feature type="domain" description="Aminoacyl-transfer RNA synthetases class-II family profile" evidence="10">
    <location>
        <begin position="147"/>
        <end position="446"/>
    </location>
</feature>
<sequence>MCDREIVNSSWSSEMPSVLIAHLSQYQSSQAVQVRGWVEAVRDQKNIQFVIIRDESGAPLQLLYVRSGKSDCIAEKISSLSIGSFVRASGVLKHNERVKLRGLEVEINNLDVVSTALPSPIAHDSSIDKRLDWRFLDLRNERNNLIFRIQTYFLHALRTWWVRNGFIEINTPKLMASSSESRAELFSLKYFDRIGYLAQSPQFFKQMSQAAGFGKVFEIAPVYRADPSFTSRHATEYTSIDSELSWIESHEDVMNMQEELLTYSICDVLERHSEEIRGVFGLNLCPPKRPFVRVTLEQALNISARSGHISQRHDLDPEAERRVGKWALDNHASDFVFVTNYPVSVRPFYHMRENENITKSYDLLFRGIEIATGAQREHRYDVLVDQAREKGLDLSELGYYLDFFRYGMPPHGGFGAGLARIIMALLRLGSIKESTFLFRGPNRLLP</sequence>
<dbReference type="EMBL" id="AE014184">
    <property type="protein sequence ID" value="AAO44851.1"/>
    <property type="molecule type" value="Genomic_DNA"/>
</dbReference>
<dbReference type="NCBIfam" id="NF003483">
    <property type="entry name" value="PRK05159.1"/>
    <property type="match status" value="1"/>
</dbReference>
<gene>
    <name evidence="9 11" type="primary">aspS</name>
    <name evidence="11" type="ordered locus">TWT_754</name>
</gene>
<dbReference type="HAMAP" id="MF_02075">
    <property type="entry name" value="Asp_tRNA_synth_type2"/>
    <property type="match status" value="1"/>
</dbReference>
<dbReference type="InterPro" id="IPR045864">
    <property type="entry name" value="aa-tRNA-synth_II/BPL/LPL"/>
</dbReference>
<reference evidence="11 12" key="1">
    <citation type="journal article" date="2003" name="Genome Res.">
        <title>Tropheryma whipplei twist: a human pathogenic Actinobacteria with a reduced genome.</title>
        <authorList>
            <person name="Raoult D."/>
            <person name="Ogata H."/>
            <person name="Audic S."/>
            <person name="Robert C."/>
            <person name="Suhre K."/>
            <person name="Drancourt M."/>
            <person name="Claverie J.-M."/>
        </authorList>
    </citation>
    <scope>NUCLEOTIDE SEQUENCE [LARGE SCALE GENOMIC DNA]</scope>
    <source>
        <strain evidence="11 12">Twist</strain>
    </source>
</reference>
<dbReference type="InterPro" id="IPR004523">
    <property type="entry name" value="Asp-tRNA_synthase_2"/>
</dbReference>
<protein>
    <recommendedName>
        <fullName evidence="9">Aspartate--tRNA ligase</fullName>
        <ecNumber evidence="9">6.1.1.12</ecNumber>
    </recommendedName>
    <alternativeName>
        <fullName evidence="9">Aspartyl-tRNA synthetase</fullName>
        <shortName evidence="9">AspRS</shortName>
    </alternativeName>
</protein>
<feature type="binding site" evidence="9">
    <location>
        <position position="369"/>
    </location>
    <ligand>
        <name>ATP</name>
        <dbReference type="ChEBI" id="CHEBI:30616"/>
    </ligand>
</feature>
<evidence type="ECO:0000256" key="8">
    <source>
        <dbReference type="ARBA" id="ARBA00023146"/>
    </source>
</evidence>
<evidence type="ECO:0000313" key="12">
    <source>
        <dbReference type="Proteomes" id="UP000002200"/>
    </source>
</evidence>
<proteinExistence type="inferred from homology"/>
<dbReference type="HOGENOM" id="CLU_004553_2_1_11"/>
<dbReference type="KEGG" id="twh:TWT_754"/>
<dbReference type="SUPFAM" id="SSF55681">
    <property type="entry name" value="Class II aaRS and biotin synthetases"/>
    <property type="match status" value="1"/>
</dbReference>
<dbReference type="InterPro" id="IPR004364">
    <property type="entry name" value="Aa-tRNA-synt_II"/>
</dbReference>
<dbReference type="InterPro" id="IPR004365">
    <property type="entry name" value="NA-bd_OB_tRNA"/>
</dbReference>
<dbReference type="GO" id="GO:0004815">
    <property type="term" value="F:aspartate-tRNA ligase activity"/>
    <property type="evidence" value="ECO:0007669"/>
    <property type="project" value="UniProtKB-UniRule"/>
</dbReference>
<accession>Q83FH7</accession>
<dbReference type="Proteomes" id="UP000002200">
    <property type="component" value="Chromosome"/>
</dbReference>
<organism evidence="11 12">
    <name type="scientific">Tropheryma whipplei (strain Twist)</name>
    <name type="common">Whipple's bacillus</name>
    <dbReference type="NCBI Taxonomy" id="203267"/>
    <lineage>
        <taxon>Bacteria</taxon>
        <taxon>Bacillati</taxon>
        <taxon>Actinomycetota</taxon>
        <taxon>Actinomycetes</taxon>
        <taxon>Micrococcales</taxon>
        <taxon>Tropherymataceae</taxon>
        <taxon>Tropheryma</taxon>
    </lineage>
</organism>
<dbReference type="eggNOG" id="COG0017">
    <property type="taxonomic scope" value="Bacteria"/>
</dbReference>
<comment type="subunit">
    <text evidence="9">Homodimer.</text>
</comment>
<dbReference type="GO" id="GO:0005829">
    <property type="term" value="C:cytosol"/>
    <property type="evidence" value="ECO:0007669"/>
    <property type="project" value="TreeGrafter"/>
</dbReference>
<feature type="binding site" evidence="9">
    <location>
        <position position="224"/>
    </location>
    <ligand>
        <name>L-aspartate</name>
        <dbReference type="ChEBI" id="CHEBI:29991"/>
    </ligand>
</feature>
<dbReference type="Gene3D" id="2.40.50.140">
    <property type="entry name" value="Nucleic acid-binding proteins"/>
    <property type="match status" value="1"/>
</dbReference>
<dbReference type="PRINTS" id="PR01042">
    <property type="entry name" value="TRNASYNTHASP"/>
</dbReference>
<dbReference type="InterPro" id="IPR002312">
    <property type="entry name" value="Asp/Asn-tRNA-synth_IIb"/>
</dbReference>
<dbReference type="PANTHER" id="PTHR43450:SF1">
    <property type="entry name" value="ASPARTATE--TRNA LIGASE, CYTOPLASMIC"/>
    <property type="match status" value="1"/>
</dbReference>
<feature type="region of interest" description="Aspartate" evidence="9">
    <location>
        <begin position="202"/>
        <end position="205"/>
    </location>
</feature>
<evidence type="ECO:0000259" key="10">
    <source>
        <dbReference type="PROSITE" id="PS50862"/>
    </source>
</evidence>
<name>Q83FH7_TROWT</name>
<dbReference type="InterPro" id="IPR012340">
    <property type="entry name" value="NA-bd_OB-fold"/>
</dbReference>
<keyword evidence="6 9" id="KW-0067">ATP-binding</keyword>
<feature type="binding site" evidence="9">
    <location>
        <position position="180"/>
    </location>
    <ligand>
        <name>L-aspartate</name>
        <dbReference type="ChEBI" id="CHEBI:29991"/>
    </ligand>
</feature>
<dbReference type="GO" id="GO:0003723">
    <property type="term" value="F:RNA binding"/>
    <property type="evidence" value="ECO:0007669"/>
    <property type="project" value="TreeGrafter"/>
</dbReference>
<dbReference type="PROSITE" id="PS50862">
    <property type="entry name" value="AA_TRNA_LIGASE_II"/>
    <property type="match status" value="1"/>
</dbReference>
<keyword evidence="12" id="KW-1185">Reference proteome</keyword>
<dbReference type="AlphaFoldDB" id="Q83FH7"/>
<comment type="function">
    <text evidence="9">Catalyzes the attachment of L-aspartate to tRNA(Asp) in a two-step reaction: L-aspartate is first activated by ATP to form Asp-AMP and then transferred to the acceptor end of tRNA(Asp).</text>
</comment>
<dbReference type="EC" id="6.1.1.12" evidence="9"/>
<dbReference type="PANTHER" id="PTHR43450">
    <property type="entry name" value="ASPARTYL-TRNA SYNTHETASE"/>
    <property type="match status" value="1"/>
</dbReference>
<dbReference type="STRING" id="203267.TWT_754"/>
<evidence type="ECO:0000256" key="1">
    <source>
        <dbReference type="ARBA" id="ARBA00004496"/>
    </source>
</evidence>
<dbReference type="Pfam" id="PF01336">
    <property type="entry name" value="tRNA_anti-codon"/>
    <property type="match status" value="1"/>
</dbReference>
<evidence type="ECO:0000256" key="7">
    <source>
        <dbReference type="ARBA" id="ARBA00022917"/>
    </source>
</evidence>
<dbReference type="GO" id="GO:0017101">
    <property type="term" value="C:aminoacyl-tRNA synthetase multienzyme complex"/>
    <property type="evidence" value="ECO:0007669"/>
    <property type="project" value="TreeGrafter"/>
</dbReference>
<evidence type="ECO:0000256" key="2">
    <source>
        <dbReference type="ARBA" id="ARBA00005312"/>
    </source>
</evidence>
<dbReference type="GO" id="GO:0005524">
    <property type="term" value="F:ATP binding"/>
    <property type="evidence" value="ECO:0007669"/>
    <property type="project" value="UniProtKB-UniRule"/>
</dbReference>